<evidence type="ECO:0000256" key="5">
    <source>
        <dbReference type="ARBA" id="ARBA00023315"/>
    </source>
</evidence>
<dbReference type="PANTHER" id="PTHR36174:SF1">
    <property type="entry name" value="LIPID II:GLYCINE GLYCYLTRANSFERASE"/>
    <property type="match status" value="1"/>
</dbReference>
<feature type="domain" description="N-acetyltransferase" evidence="7">
    <location>
        <begin position="166"/>
        <end position="323"/>
    </location>
</feature>
<dbReference type="Gene3D" id="3.40.630.30">
    <property type="match status" value="1"/>
</dbReference>
<evidence type="ECO:0000256" key="1">
    <source>
        <dbReference type="ARBA" id="ARBA00009943"/>
    </source>
</evidence>
<keyword evidence="9" id="KW-1185">Reference proteome</keyword>
<dbReference type="InterPro" id="IPR038740">
    <property type="entry name" value="BioF2-like_GNAT_dom"/>
</dbReference>
<organism evidence="8 9">
    <name type="scientific">Cupriavidus numazuensis</name>
    <dbReference type="NCBI Taxonomy" id="221992"/>
    <lineage>
        <taxon>Bacteria</taxon>
        <taxon>Pseudomonadati</taxon>
        <taxon>Pseudomonadota</taxon>
        <taxon>Betaproteobacteria</taxon>
        <taxon>Burkholderiales</taxon>
        <taxon>Burkholderiaceae</taxon>
        <taxon>Cupriavidus</taxon>
    </lineage>
</organism>
<evidence type="ECO:0000256" key="4">
    <source>
        <dbReference type="ARBA" id="ARBA00022984"/>
    </source>
</evidence>
<dbReference type="PROSITE" id="PS51186">
    <property type="entry name" value="GNAT"/>
    <property type="match status" value="1"/>
</dbReference>
<dbReference type="PANTHER" id="PTHR36174">
    <property type="entry name" value="LIPID II:GLYCINE GLYCYLTRANSFERASE"/>
    <property type="match status" value="1"/>
</dbReference>
<evidence type="ECO:0000256" key="3">
    <source>
        <dbReference type="ARBA" id="ARBA00022960"/>
    </source>
</evidence>
<dbReference type="Proteomes" id="UP000672657">
    <property type="component" value="Unassembled WGS sequence"/>
</dbReference>
<dbReference type="RefSeq" id="WP_211952777.1">
    <property type="nucleotide sequence ID" value="NZ_CAJPVI010000007.1"/>
</dbReference>
<sequence>MQANLLDITSTAWRAALERCSHDCHHTPAWLKTAERSERGRAFAVHVTNGTHELLVPFVRREITEGLWDATSAYGYGGPLTSTGAPPEFADAALRAAVQMLREAGCVACFLRLHPLLNAHWQSSLGLVLEQGLTVSVDLTKPPEKLWQETQSRHKLGINRARRAGVTVRLDEHFETLSRFIDIYNQTMTRRCATDYYFFDTQYYRSLVEELGDDLMLLVAEEEGQIIGGAFFTLARRSGIMQYHLSGSDWDYRHRQPTKIIIHTAREWGRMNGFSRLHLGGGLGSATDSLHEFKRGFSPDTHVFATQRVVVNPEAYRALSEGRSTSTDDLSGYFPAYRRPLPVKVPAGSRLAA</sequence>
<accession>A0ABM8TDP3</accession>
<keyword evidence="3" id="KW-0133">Cell shape</keyword>
<comment type="caution">
    <text evidence="8">The sequence shown here is derived from an EMBL/GenBank/DDBJ whole genome shotgun (WGS) entry which is preliminary data.</text>
</comment>
<keyword evidence="6" id="KW-0961">Cell wall biogenesis/degradation</keyword>
<keyword evidence="2" id="KW-0808">Transferase</keyword>
<dbReference type="InterPro" id="IPR000182">
    <property type="entry name" value="GNAT_dom"/>
</dbReference>
<evidence type="ECO:0000313" key="9">
    <source>
        <dbReference type="Proteomes" id="UP000672657"/>
    </source>
</evidence>
<keyword evidence="4" id="KW-0573">Peptidoglycan synthesis</keyword>
<dbReference type="InterPro" id="IPR016181">
    <property type="entry name" value="Acyl_CoA_acyltransferase"/>
</dbReference>
<dbReference type="InterPro" id="IPR050644">
    <property type="entry name" value="PG_Glycine_Bridge_Synth"/>
</dbReference>
<dbReference type="EMBL" id="CAJPVI010000007">
    <property type="protein sequence ID" value="CAG2138930.1"/>
    <property type="molecule type" value="Genomic_DNA"/>
</dbReference>
<dbReference type="PROSITE" id="PS51191">
    <property type="entry name" value="FEMABX"/>
    <property type="match status" value="1"/>
</dbReference>
<evidence type="ECO:0000259" key="7">
    <source>
        <dbReference type="PROSITE" id="PS51186"/>
    </source>
</evidence>
<comment type="similarity">
    <text evidence="1">Belongs to the FemABX family.</text>
</comment>
<protein>
    <recommendedName>
        <fullName evidence="7">N-acetyltransferase domain-containing protein</fullName>
    </recommendedName>
</protein>
<dbReference type="Pfam" id="PF13480">
    <property type="entry name" value="Acetyltransf_6"/>
    <property type="match status" value="1"/>
</dbReference>
<keyword evidence="5" id="KW-0012">Acyltransferase</keyword>
<evidence type="ECO:0000256" key="2">
    <source>
        <dbReference type="ARBA" id="ARBA00022679"/>
    </source>
</evidence>
<reference evidence="8 9" key="1">
    <citation type="submission" date="2021-03" db="EMBL/GenBank/DDBJ databases">
        <authorList>
            <person name="Peeters C."/>
        </authorList>
    </citation>
    <scope>NUCLEOTIDE SEQUENCE [LARGE SCALE GENOMIC DNA]</scope>
    <source>
        <strain evidence="8 9">LMG 26411</strain>
    </source>
</reference>
<dbReference type="InterPro" id="IPR003447">
    <property type="entry name" value="FEMABX"/>
</dbReference>
<gene>
    <name evidence="8" type="ORF">LMG26411_01644</name>
</gene>
<evidence type="ECO:0000256" key="6">
    <source>
        <dbReference type="ARBA" id="ARBA00023316"/>
    </source>
</evidence>
<proteinExistence type="inferred from homology"/>
<dbReference type="SUPFAM" id="SSF55729">
    <property type="entry name" value="Acyl-CoA N-acyltransferases (Nat)"/>
    <property type="match status" value="1"/>
</dbReference>
<name>A0ABM8TDP3_9BURK</name>
<evidence type="ECO:0000313" key="8">
    <source>
        <dbReference type="EMBL" id="CAG2138930.1"/>
    </source>
</evidence>